<dbReference type="GO" id="GO:0005634">
    <property type="term" value="C:nucleus"/>
    <property type="evidence" value="ECO:0007669"/>
    <property type="project" value="TreeGrafter"/>
</dbReference>
<dbReference type="Proteomes" id="UP000594262">
    <property type="component" value="Unplaced"/>
</dbReference>
<dbReference type="CDD" id="cd02576">
    <property type="entry name" value="PseudoU_synth_ScPUS7"/>
    <property type="match status" value="1"/>
</dbReference>
<dbReference type="GO" id="GO:0003723">
    <property type="term" value="F:RNA binding"/>
    <property type="evidence" value="ECO:0007669"/>
    <property type="project" value="InterPro"/>
</dbReference>
<feature type="compositionally biased region" description="Basic and acidic residues" evidence="5">
    <location>
        <begin position="123"/>
        <end position="144"/>
    </location>
</feature>
<comment type="similarity">
    <text evidence="1">Belongs to the pseudouridine synthase TruD family.</text>
</comment>
<dbReference type="GO" id="GO:0008033">
    <property type="term" value="P:tRNA processing"/>
    <property type="evidence" value="ECO:0007669"/>
    <property type="project" value="UniProtKB-KW"/>
</dbReference>
<dbReference type="Pfam" id="PF01142">
    <property type="entry name" value="TruD"/>
    <property type="match status" value="1"/>
</dbReference>
<evidence type="ECO:0000256" key="4">
    <source>
        <dbReference type="ARBA" id="ARBA00036943"/>
    </source>
</evidence>
<dbReference type="InterPro" id="IPR020103">
    <property type="entry name" value="PsdUridine_synth_cat_dom_sf"/>
</dbReference>
<dbReference type="NCBIfam" id="TIGR00094">
    <property type="entry name" value="tRNA_TruD_broad"/>
    <property type="match status" value="1"/>
</dbReference>
<evidence type="ECO:0000256" key="3">
    <source>
        <dbReference type="ARBA" id="ARBA00023235"/>
    </source>
</evidence>
<dbReference type="GO" id="GO:0001522">
    <property type="term" value="P:pseudouridine synthesis"/>
    <property type="evidence" value="ECO:0007669"/>
    <property type="project" value="InterPro"/>
</dbReference>
<accession>A0A7M5V4L0</accession>
<dbReference type="AlphaFoldDB" id="A0A7M5V4L0"/>
<sequence length="764" mass="86912">KSFFHFQSKVFKNNITKVMSTQAMKHKIEEENEVQTGNDENKTPNNGEQEPSAKKAKLENEGTKQINTAESSVVENIEAESKVGMKMLINKYRFQGIIKQRFSDFMVREIDLDGNKTFLTDTNHVDDQKPATESNKGEPKEMKDTTCPIDDVTLVKRIDDFAKNESEETLDDRITFLNNDKENRKACHMYFKTKYQNLETDVINKENDTREFVIYYKKSKKGDPRARKNRNTEGQFCHFVLHKQNKDTMDTINLLSKKLRITSKLFSYAGTKDRRATTIQRVAVKQCRSKRLKELNKILINIVLGNFQYKSEPLKLGDLSGNEFTLIIRDVTNATENQIMDACRSLQENGFVNYFGLQRFGTGGAGTHEIGRALLKDDFEKACNLILAEPSENDNDRSKERNALKIYSNNKDPQKAFQALRNRNGIEGKLLSCLKNSPKDFLGALGRLPRNTRLLYLHSYQSFIWNNAVSYRLEKFGFKPVVGDLVLTSETDEEGHKKARLLTEDDIASNTFTIEDIVLPMPGYDVIYPNNSCYDYMKSLMEKDGLDITNMRRAQKDNSLSGAYRTFLVKPKNMTWELMRYDDFTISLIENDVDKMKKSEEEEKTKTKNENECKKESGEEIGENMKAKSSGDSETIKIGSGVDFAVGADDGNKIIISDDENEAKNSTETKITEIESSVNSVNSEPDKSGKSESAMETDSKTEADINDKDSKTLGVSDGKYLALKLIFQLPSSCYATTALRELLTSDSSFKAQQQLNANFNKKKM</sequence>
<feature type="compositionally biased region" description="Basic and acidic residues" evidence="5">
    <location>
        <begin position="697"/>
        <end position="711"/>
    </location>
</feature>
<dbReference type="CDD" id="cd01291">
    <property type="entry name" value="PseudoU_synth"/>
    <property type="match status" value="1"/>
</dbReference>
<keyword evidence="8" id="KW-1185">Reference proteome</keyword>
<keyword evidence="2" id="KW-0819">tRNA processing</keyword>
<evidence type="ECO:0000256" key="1">
    <source>
        <dbReference type="ARBA" id="ARBA00007953"/>
    </source>
</evidence>
<dbReference type="PROSITE" id="PS01268">
    <property type="entry name" value="UPF0024"/>
    <property type="match status" value="1"/>
</dbReference>
<name>A0A7M5V4L0_9CNID</name>
<evidence type="ECO:0000313" key="8">
    <source>
        <dbReference type="Proteomes" id="UP000594262"/>
    </source>
</evidence>
<comment type="catalytic activity">
    <reaction evidence="4">
        <text>a uridine in tRNA = a pseudouridine in tRNA</text>
        <dbReference type="Rhea" id="RHEA:54572"/>
        <dbReference type="Rhea" id="RHEA-COMP:13339"/>
        <dbReference type="Rhea" id="RHEA-COMP:13934"/>
        <dbReference type="ChEBI" id="CHEBI:65314"/>
        <dbReference type="ChEBI" id="CHEBI:65315"/>
    </reaction>
</comment>
<dbReference type="FunFam" id="3.30.2350.20:FF:000003">
    <property type="entry name" value="Pseudouridylate synthase 7 homolog"/>
    <property type="match status" value="1"/>
</dbReference>
<feature type="region of interest" description="Disordered" evidence="5">
    <location>
        <begin position="596"/>
        <end position="634"/>
    </location>
</feature>
<dbReference type="InterPro" id="IPR011760">
    <property type="entry name" value="PsdUridine_synth_TruD_insert"/>
</dbReference>
<dbReference type="PANTHER" id="PTHR13326:SF31">
    <property type="entry name" value="PSEUDOURIDYLATE SYNTHASE 7 HOMOLOG"/>
    <property type="match status" value="1"/>
</dbReference>
<dbReference type="GO" id="GO:0009982">
    <property type="term" value="F:pseudouridine synthase activity"/>
    <property type="evidence" value="ECO:0007669"/>
    <property type="project" value="InterPro"/>
</dbReference>
<protein>
    <recommendedName>
        <fullName evidence="6">TRUD domain-containing protein</fullName>
    </recommendedName>
</protein>
<dbReference type="PANTHER" id="PTHR13326">
    <property type="entry name" value="TRNA PSEUDOURIDINE SYNTHASE D"/>
    <property type="match status" value="1"/>
</dbReference>
<reference evidence="7" key="1">
    <citation type="submission" date="2021-01" db="UniProtKB">
        <authorList>
            <consortium name="EnsemblMetazoa"/>
        </authorList>
    </citation>
    <scope>IDENTIFICATION</scope>
</reference>
<dbReference type="EnsemblMetazoa" id="CLYHEMT011209.1">
    <property type="protein sequence ID" value="CLYHEMP011209.1"/>
    <property type="gene ID" value="CLYHEMG011209"/>
</dbReference>
<dbReference type="SUPFAM" id="SSF55120">
    <property type="entry name" value="Pseudouridine synthase"/>
    <property type="match status" value="1"/>
</dbReference>
<dbReference type="PROSITE" id="PS50984">
    <property type="entry name" value="TRUD"/>
    <property type="match status" value="1"/>
</dbReference>
<proteinExistence type="inferred from homology"/>
<dbReference type="Gene3D" id="3.30.2350.20">
    <property type="entry name" value="TruD, catalytic domain"/>
    <property type="match status" value="2"/>
</dbReference>
<evidence type="ECO:0000259" key="6">
    <source>
        <dbReference type="PROSITE" id="PS50984"/>
    </source>
</evidence>
<dbReference type="PIRSF" id="PIRSF037016">
    <property type="entry name" value="Pseudouridin_synth_euk_prd"/>
    <property type="match status" value="1"/>
</dbReference>
<evidence type="ECO:0000256" key="2">
    <source>
        <dbReference type="ARBA" id="ARBA00022694"/>
    </source>
</evidence>
<feature type="compositionally biased region" description="Polar residues" evidence="5">
    <location>
        <begin position="34"/>
        <end position="49"/>
    </location>
</feature>
<dbReference type="OrthoDB" id="447290at2759"/>
<evidence type="ECO:0000256" key="5">
    <source>
        <dbReference type="SAM" id="MobiDB-lite"/>
    </source>
</evidence>
<organism evidence="7 8">
    <name type="scientific">Clytia hemisphaerica</name>
    <dbReference type="NCBI Taxonomy" id="252671"/>
    <lineage>
        <taxon>Eukaryota</taxon>
        <taxon>Metazoa</taxon>
        <taxon>Cnidaria</taxon>
        <taxon>Hydrozoa</taxon>
        <taxon>Hydroidolina</taxon>
        <taxon>Leptothecata</taxon>
        <taxon>Obeliida</taxon>
        <taxon>Clytiidae</taxon>
        <taxon>Clytia</taxon>
    </lineage>
</organism>
<dbReference type="InterPro" id="IPR020119">
    <property type="entry name" value="PsdUridine_synth_TruD_CS"/>
</dbReference>
<feature type="region of interest" description="Disordered" evidence="5">
    <location>
        <begin position="657"/>
        <end position="714"/>
    </location>
</feature>
<feature type="domain" description="TRUD" evidence="6">
    <location>
        <begin position="350"/>
        <end position="570"/>
    </location>
</feature>
<keyword evidence="3" id="KW-0413">Isomerase</keyword>
<feature type="compositionally biased region" description="Basic and acidic residues" evidence="5">
    <location>
        <begin position="662"/>
        <end position="673"/>
    </location>
</feature>
<evidence type="ECO:0000313" key="7">
    <source>
        <dbReference type="EnsemblMetazoa" id="CLYHEMP011209.1"/>
    </source>
</evidence>
<feature type="region of interest" description="Disordered" evidence="5">
    <location>
        <begin position="121"/>
        <end position="145"/>
    </location>
</feature>
<feature type="region of interest" description="Disordered" evidence="5">
    <location>
        <begin position="31"/>
        <end position="67"/>
    </location>
</feature>
<feature type="compositionally biased region" description="Basic and acidic residues" evidence="5">
    <location>
        <begin position="51"/>
        <end position="62"/>
    </location>
</feature>
<dbReference type="InterPro" id="IPR042214">
    <property type="entry name" value="TruD_catalytic"/>
</dbReference>
<dbReference type="InterPro" id="IPR001656">
    <property type="entry name" value="PsdUridine_synth_TruD"/>
</dbReference>